<evidence type="ECO:0000256" key="4">
    <source>
        <dbReference type="ARBA" id="ARBA00022927"/>
    </source>
</evidence>
<dbReference type="AlphaFoldDB" id="A0AA35RA15"/>
<dbReference type="SUPFAM" id="SSF81767">
    <property type="entry name" value="Pre-protein crosslinking domain of SecA"/>
    <property type="match status" value="1"/>
</dbReference>
<name>A0AA35RA15_GEOBA</name>
<protein>
    <submittedName>
        <fullName evidence="9">Protein translocase subunit SecA</fullName>
    </submittedName>
</protein>
<reference evidence="9" key="1">
    <citation type="submission" date="2023-03" db="EMBL/GenBank/DDBJ databases">
        <authorList>
            <person name="Steffen K."/>
            <person name="Cardenas P."/>
        </authorList>
    </citation>
    <scope>NUCLEOTIDE SEQUENCE</scope>
</reference>
<organism evidence="9 10">
    <name type="scientific">Geodia barretti</name>
    <name type="common">Barrett's horny sponge</name>
    <dbReference type="NCBI Taxonomy" id="519541"/>
    <lineage>
        <taxon>Eukaryota</taxon>
        <taxon>Metazoa</taxon>
        <taxon>Porifera</taxon>
        <taxon>Demospongiae</taxon>
        <taxon>Heteroscleromorpha</taxon>
        <taxon>Tetractinellida</taxon>
        <taxon>Astrophorina</taxon>
        <taxon>Geodiidae</taxon>
        <taxon>Geodia</taxon>
    </lineage>
</organism>
<dbReference type="Proteomes" id="UP001174909">
    <property type="component" value="Unassembled WGS sequence"/>
</dbReference>
<dbReference type="InterPro" id="IPR020937">
    <property type="entry name" value="SecA_CS"/>
</dbReference>
<keyword evidence="4" id="KW-0653">Protein transport</keyword>
<dbReference type="SUPFAM" id="SSF52540">
    <property type="entry name" value="P-loop containing nucleoside triphosphate hydrolases"/>
    <property type="match status" value="2"/>
</dbReference>
<dbReference type="SMART" id="SM00957">
    <property type="entry name" value="SecA_DEAD"/>
    <property type="match status" value="1"/>
</dbReference>
<dbReference type="SMART" id="SM00958">
    <property type="entry name" value="SecA_PP_bind"/>
    <property type="match status" value="1"/>
</dbReference>
<dbReference type="Pfam" id="PF21090">
    <property type="entry name" value="P-loop_SecA"/>
    <property type="match status" value="1"/>
</dbReference>
<dbReference type="GO" id="GO:0017038">
    <property type="term" value="P:protein import"/>
    <property type="evidence" value="ECO:0007669"/>
    <property type="project" value="InterPro"/>
</dbReference>
<dbReference type="GO" id="GO:0006605">
    <property type="term" value="P:protein targeting"/>
    <property type="evidence" value="ECO:0007669"/>
    <property type="project" value="InterPro"/>
</dbReference>
<dbReference type="Pfam" id="PF01043">
    <property type="entry name" value="SecA_PP_bind"/>
    <property type="match status" value="1"/>
</dbReference>
<dbReference type="InterPro" id="IPR000185">
    <property type="entry name" value="SecA"/>
</dbReference>
<keyword evidence="5" id="KW-1278">Translocase</keyword>
<dbReference type="InterPro" id="IPR044722">
    <property type="entry name" value="SecA_SF2_C"/>
</dbReference>
<evidence type="ECO:0000256" key="2">
    <source>
        <dbReference type="ARBA" id="ARBA00022741"/>
    </source>
</evidence>
<gene>
    <name evidence="9" type="ORF">GBAR_LOCUS5305</name>
</gene>
<evidence type="ECO:0000256" key="1">
    <source>
        <dbReference type="ARBA" id="ARBA00022448"/>
    </source>
</evidence>
<dbReference type="Gene3D" id="1.10.3060.10">
    <property type="entry name" value="Helical scaffold and wing domains of SecA"/>
    <property type="match status" value="1"/>
</dbReference>
<dbReference type="SUPFAM" id="SSF81886">
    <property type="entry name" value="Helical scaffold and wing domains of SecA"/>
    <property type="match status" value="1"/>
</dbReference>
<dbReference type="InterPro" id="IPR014018">
    <property type="entry name" value="SecA_motor_DEAD"/>
</dbReference>
<dbReference type="GO" id="GO:0006886">
    <property type="term" value="P:intracellular protein transport"/>
    <property type="evidence" value="ECO:0007669"/>
    <property type="project" value="InterPro"/>
</dbReference>
<dbReference type="GO" id="GO:0005524">
    <property type="term" value="F:ATP binding"/>
    <property type="evidence" value="ECO:0007669"/>
    <property type="project" value="UniProtKB-KW"/>
</dbReference>
<evidence type="ECO:0000256" key="3">
    <source>
        <dbReference type="ARBA" id="ARBA00022840"/>
    </source>
</evidence>
<keyword evidence="2" id="KW-0547">Nucleotide-binding</keyword>
<dbReference type="InterPro" id="IPR036670">
    <property type="entry name" value="SecA_X-link_sf"/>
</dbReference>
<keyword evidence="10" id="KW-1185">Reference proteome</keyword>
<dbReference type="Gene3D" id="3.40.50.300">
    <property type="entry name" value="P-loop containing nucleotide triphosphate hydrolases"/>
    <property type="match status" value="2"/>
</dbReference>
<dbReference type="InterPro" id="IPR036266">
    <property type="entry name" value="SecA_Wing/Scaffold_sf"/>
</dbReference>
<proteinExistence type="predicted"/>
<dbReference type="PANTHER" id="PTHR30612">
    <property type="entry name" value="SECA INNER MEMBRANE COMPONENT OF SEC PROTEIN SECRETION SYSTEM"/>
    <property type="match status" value="1"/>
</dbReference>
<dbReference type="Pfam" id="PF07517">
    <property type="entry name" value="SecA_DEAD"/>
    <property type="match status" value="1"/>
</dbReference>
<keyword evidence="3" id="KW-0067">ATP-binding</keyword>
<keyword evidence="1" id="KW-0813">Transport</keyword>
<dbReference type="InterPro" id="IPR011115">
    <property type="entry name" value="SecA_DEAD"/>
</dbReference>
<comment type="caution">
    <text evidence="9">The sequence shown here is derived from an EMBL/GenBank/DDBJ whole genome shotgun (WGS) entry which is preliminary data.</text>
</comment>
<feature type="domain" description="SecA family profile" evidence="8">
    <location>
        <begin position="1"/>
        <end position="457"/>
    </location>
</feature>
<dbReference type="PRINTS" id="PR00906">
    <property type="entry name" value="SECA"/>
</dbReference>
<evidence type="ECO:0000313" key="10">
    <source>
        <dbReference type="Proteomes" id="UP001174909"/>
    </source>
</evidence>
<evidence type="ECO:0000256" key="5">
    <source>
        <dbReference type="ARBA" id="ARBA00022967"/>
    </source>
</evidence>
<evidence type="ECO:0000256" key="7">
    <source>
        <dbReference type="ARBA" id="ARBA00023136"/>
    </source>
</evidence>
<keyword evidence="6" id="KW-0811">Translocation</keyword>
<accession>A0AA35RA15</accession>
<dbReference type="InterPro" id="IPR027417">
    <property type="entry name" value="P-loop_NTPase"/>
</dbReference>
<dbReference type="EMBL" id="CASHTH010000792">
    <property type="protein sequence ID" value="CAI8007620.1"/>
    <property type="molecule type" value="Genomic_DNA"/>
</dbReference>
<evidence type="ECO:0000259" key="8">
    <source>
        <dbReference type="PROSITE" id="PS51196"/>
    </source>
</evidence>
<evidence type="ECO:0000313" key="9">
    <source>
        <dbReference type="EMBL" id="CAI8007620.1"/>
    </source>
</evidence>
<dbReference type="PROSITE" id="PS01312">
    <property type="entry name" value="SECA"/>
    <property type="match status" value="1"/>
</dbReference>
<dbReference type="PROSITE" id="PS51196">
    <property type="entry name" value="SECA_MOTOR_DEAD"/>
    <property type="match status" value="1"/>
</dbReference>
<dbReference type="InterPro" id="IPR011130">
    <property type="entry name" value="SecA_preprotein_X-link_dom"/>
</dbReference>
<keyword evidence="7" id="KW-0472">Membrane</keyword>
<dbReference type="Gene3D" id="3.90.1440.10">
    <property type="entry name" value="SecA, preprotein cross-linking domain"/>
    <property type="match status" value="2"/>
</dbReference>
<dbReference type="PANTHER" id="PTHR30612:SF0">
    <property type="entry name" value="CHLOROPLAST PROTEIN-TRANSPORTING ATPASE"/>
    <property type="match status" value="1"/>
</dbReference>
<dbReference type="GO" id="GO:0005829">
    <property type="term" value="C:cytosol"/>
    <property type="evidence" value="ECO:0007669"/>
    <property type="project" value="TreeGrafter"/>
</dbReference>
<dbReference type="GO" id="GO:0005886">
    <property type="term" value="C:plasma membrane"/>
    <property type="evidence" value="ECO:0007669"/>
    <property type="project" value="TreeGrafter"/>
</dbReference>
<sequence length="527" mass="58314">MREIGFDYLRDNLRHSRSDMVQGGLQVAIVDEADHALVDDGRTPLIISGKPSGSIRSVFRVKSAVEGLIDDQKRIVASLVDGLSDTESTPSIERYAKLFLADPRNAAIVAAAARDARLLGRVRDLIDTYSEDGIENKLTEGLLYTTDLRRDLVALTSQGSSYVESRLGPVFDTADLHAEIAEIDADRTVSLVHQMLRAYLLLARDEDYIVADGRVVLIDDLTGRRKSDSKYQYGLQAALEAKEGVRVRPDPRALAYLTVEGLVRQYDHVSGMTGTALEARETFRRSYGLDVAHNRLDAVRNGDEARIVQEAGSFGAVTVATNMAGRGTDILLGDDLDERVTGRFIRMLSERLSTDYTAVSRRLSSNDVEDSQSLVKQVQSSIEQDAEAVRIVSYDLARIIERQTLNYYKARNAVLDDEAFGETCHEMARDVVRRLVEGLLPATAMGDYQGRFDDLLESVRIDFSLDIEDLRGLGAESLHEEISGAVITRFGNAATTLGTRKYNRLAKTMALQASDGLWAHHLDLVQD</sequence>
<evidence type="ECO:0000256" key="6">
    <source>
        <dbReference type="ARBA" id="ARBA00023010"/>
    </source>
</evidence>